<dbReference type="CDD" id="cd01745">
    <property type="entry name" value="GATase1_2"/>
    <property type="match status" value="1"/>
</dbReference>
<dbReference type="InterPro" id="IPR029062">
    <property type="entry name" value="Class_I_gatase-like"/>
</dbReference>
<evidence type="ECO:0000313" key="2">
    <source>
        <dbReference type="Proteomes" id="UP000076021"/>
    </source>
</evidence>
<dbReference type="SUPFAM" id="SSF52317">
    <property type="entry name" value="Class I glutamine amidotransferase-like"/>
    <property type="match status" value="1"/>
</dbReference>
<organism evidence="1 2">
    <name type="scientific">Rummeliibacillus stabekisii</name>
    <dbReference type="NCBI Taxonomy" id="241244"/>
    <lineage>
        <taxon>Bacteria</taxon>
        <taxon>Bacillati</taxon>
        <taxon>Bacillota</taxon>
        <taxon>Bacilli</taxon>
        <taxon>Bacillales</taxon>
        <taxon>Caryophanaceae</taxon>
        <taxon>Rummeliibacillus</taxon>
    </lineage>
</organism>
<dbReference type="InterPro" id="IPR011697">
    <property type="entry name" value="Peptidase_C26"/>
</dbReference>
<dbReference type="KEGG" id="rst:ATY39_10095"/>
<dbReference type="PANTHER" id="PTHR43235:SF1">
    <property type="entry name" value="GLUTAMINE AMIDOTRANSFERASE PB2B2.05-RELATED"/>
    <property type="match status" value="1"/>
</dbReference>
<dbReference type="OrthoDB" id="9813383at2"/>
<dbReference type="EMBL" id="CP014806">
    <property type="protein sequence ID" value="AMW99759.1"/>
    <property type="molecule type" value="Genomic_DNA"/>
</dbReference>
<dbReference type="Pfam" id="PF07722">
    <property type="entry name" value="Peptidase_C26"/>
    <property type="match status" value="1"/>
</dbReference>
<sequence>MTKPIIGITSSYIKQGMYMEGTYVHHDYQKAILETGGVPIVLPVAPSDVLDRYVDMCDGFIFSGGEDVDPRFYNEDPHPKLGFFYTERDESELYLIKKVLEKKKPILAICRGIQLLNVALGGTVIQDIPSQRKSALQHSQTIQRDKTSHVVQINEDSKLYQLLNRETVMVNSLHHQAINQLAEGLITTATARDGMIEAVELEGNPFVMGIQWHPESMVRKDKTMMVLFEEFVREADTSTKS</sequence>
<dbReference type="Gene3D" id="3.40.50.880">
    <property type="match status" value="1"/>
</dbReference>
<keyword evidence="2" id="KW-1185">Reference proteome</keyword>
<dbReference type="InterPro" id="IPR044668">
    <property type="entry name" value="PuuD-like"/>
</dbReference>
<dbReference type="PROSITE" id="PS51273">
    <property type="entry name" value="GATASE_TYPE_1"/>
    <property type="match status" value="1"/>
</dbReference>
<keyword evidence="1" id="KW-0378">Hydrolase</keyword>
<dbReference type="PANTHER" id="PTHR43235">
    <property type="entry name" value="GLUTAMINE AMIDOTRANSFERASE PB2B2.05-RELATED"/>
    <property type="match status" value="1"/>
</dbReference>
<proteinExistence type="predicted"/>
<accession>A0A143HE98</accession>
<dbReference type="GO" id="GO:0006598">
    <property type="term" value="P:polyamine catabolic process"/>
    <property type="evidence" value="ECO:0007669"/>
    <property type="project" value="TreeGrafter"/>
</dbReference>
<dbReference type="FunFam" id="3.40.50.880:FF:000030">
    <property type="entry name" value="Gamma-glutamyl-gamma-aminobutyrate hydrolase PuuD"/>
    <property type="match status" value="1"/>
</dbReference>
<gene>
    <name evidence="1" type="ORF">ATY39_10095</name>
</gene>
<reference evidence="1 2" key="1">
    <citation type="journal article" date="2016" name="Genome Announc.">
        <title>Whole-Genome Sequence of Rummeliibacillus stabekisii Strain PP9 Isolated from Antarctic Soil.</title>
        <authorList>
            <person name="da Mota F.F."/>
            <person name="Vollu R.E."/>
            <person name="Jurelevicius D."/>
            <person name="Seldin L."/>
        </authorList>
    </citation>
    <scope>NUCLEOTIDE SEQUENCE [LARGE SCALE GENOMIC DNA]</scope>
    <source>
        <strain evidence="1 2">PP9</strain>
    </source>
</reference>
<dbReference type="AlphaFoldDB" id="A0A143HE98"/>
<dbReference type="STRING" id="241244.ATY39_10095"/>
<name>A0A143HE98_9BACL</name>
<reference evidence="2" key="2">
    <citation type="submission" date="2016-03" db="EMBL/GenBank/DDBJ databases">
        <authorList>
            <person name="Ploux O."/>
        </authorList>
    </citation>
    <scope>NUCLEOTIDE SEQUENCE [LARGE SCALE GENOMIC DNA]</scope>
    <source>
        <strain evidence="2">PP9</strain>
    </source>
</reference>
<dbReference type="GO" id="GO:0033969">
    <property type="term" value="F:gamma-glutamyl-gamma-aminobutyrate hydrolase activity"/>
    <property type="evidence" value="ECO:0007669"/>
    <property type="project" value="TreeGrafter"/>
</dbReference>
<dbReference type="GO" id="GO:0005829">
    <property type="term" value="C:cytosol"/>
    <property type="evidence" value="ECO:0007669"/>
    <property type="project" value="TreeGrafter"/>
</dbReference>
<evidence type="ECO:0000313" key="1">
    <source>
        <dbReference type="EMBL" id="AMW99759.1"/>
    </source>
</evidence>
<dbReference type="Proteomes" id="UP000076021">
    <property type="component" value="Chromosome"/>
</dbReference>
<protein>
    <submittedName>
        <fullName evidence="1">Gamma-glutamyl-gamma-aminobutyrate hydrolase</fullName>
    </submittedName>
</protein>
<dbReference type="RefSeq" id="WP_066789346.1">
    <property type="nucleotide sequence ID" value="NZ_CP014806.1"/>
</dbReference>